<dbReference type="EMBL" id="FRAV01000049">
    <property type="protein sequence ID" value="SHM46200.1"/>
    <property type="molecule type" value="Genomic_DNA"/>
</dbReference>
<protein>
    <submittedName>
        <fullName evidence="2">Uncharacterized protein</fullName>
    </submittedName>
</protein>
<dbReference type="Proteomes" id="UP000184364">
    <property type="component" value="Unassembled WGS sequence"/>
</dbReference>
<dbReference type="STRING" id="1302687.SAMN05444267_104913"/>
<sequence>MHRKKMSLNKLQMVKINKGLNSIKGGGGIYAFDNGDNQTVLDNTDTHPKGQNGGIQN</sequence>
<proteinExistence type="predicted"/>
<evidence type="ECO:0000256" key="1">
    <source>
        <dbReference type="SAM" id="MobiDB-lite"/>
    </source>
</evidence>
<keyword evidence="3" id="KW-1185">Reference proteome</keyword>
<accession>A0A1M7IZH1</accession>
<name>A0A1M7IZH1_9FLAO</name>
<evidence type="ECO:0000313" key="3">
    <source>
        <dbReference type="Proteomes" id="UP000184364"/>
    </source>
</evidence>
<organism evidence="2 3">
    <name type="scientific">Chryseobacterium polytrichastri</name>
    <dbReference type="NCBI Taxonomy" id="1302687"/>
    <lineage>
        <taxon>Bacteria</taxon>
        <taxon>Pseudomonadati</taxon>
        <taxon>Bacteroidota</taxon>
        <taxon>Flavobacteriia</taxon>
        <taxon>Flavobacteriales</taxon>
        <taxon>Weeksellaceae</taxon>
        <taxon>Chryseobacterium group</taxon>
        <taxon>Chryseobacterium</taxon>
    </lineage>
</organism>
<feature type="region of interest" description="Disordered" evidence="1">
    <location>
        <begin position="34"/>
        <end position="57"/>
    </location>
</feature>
<reference evidence="3" key="1">
    <citation type="submission" date="2016-11" db="EMBL/GenBank/DDBJ databases">
        <authorList>
            <person name="Varghese N."/>
            <person name="Submissions S."/>
        </authorList>
    </citation>
    <scope>NUCLEOTIDE SEQUENCE [LARGE SCALE GENOMIC DNA]</scope>
    <source>
        <strain evidence="3">DSM 26899</strain>
    </source>
</reference>
<gene>
    <name evidence="2" type="ORF">SAMN05444267_104913</name>
</gene>
<dbReference type="AlphaFoldDB" id="A0A1M7IZH1"/>
<evidence type="ECO:0000313" key="2">
    <source>
        <dbReference type="EMBL" id="SHM46200.1"/>
    </source>
</evidence>